<dbReference type="RefSeq" id="WP_076960074.1">
    <property type="nucleotide sequence ID" value="NZ_MLCO01000318.1"/>
</dbReference>
<name>A0A1V2GV53_9PROT</name>
<keyword evidence="2" id="KW-1185">Reference proteome</keyword>
<evidence type="ECO:0000313" key="2">
    <source>
        <dbReference type="Proteomes" id="UP000188879"/>
    </source>
</evidence>
<gene>
    <name evidence="1" type="ORF">BKE38_25420</name>
</gene>
<sequence length="118" mass="12642">MTETDLSRTLRVRAYGAAIRDAGRVFRLAPGAELRAALRRAALAAIPKQEGWTTQVFTLERTSPEEKLAVLLDQLARREMGGDFAAGLAVSLDGATAVLVATARDPARIARLRAALAK</sequence>
<evidence type="ECO:0000313" key="1">
    <source>
        <dbReference type="EMBL" id="ONG46387.1"/>
    </source>
</evidence>
<protein>
    <submittedName>
        <fullName evidence="1">Uncharacterized protein</fullName>
    </submittedName>
</protein>
<proteinExistence type="predicted"/>
<dbReference type="OrthoDB" id="7283302at2"/>
<dbReference type="EMBL" id="MLCO01000318">
    <property type="protein sequence ID" value="ONG46387.1"/>
    <property type="molecule type" value="Genomic_DNA"/>
</dbReference>
<accession>A0A1V2GV53</accession>
<reference evidence="1 2" key="1">
    <citation type="submission" date="2016-10" db="EMBL/GenBank/DDBJ databases">
        <title>Draft Genome sequence of Roseomonas sp. strain M3.</title>
        <authorList>
            <person name="Subhash Y."/>
            <person name="Lee S."/>
        </authorList>
    </citation>
    <scope>NUCLEOTIDE SEQUENCE [LARGE SCALE GENOMIC DNA]</scope>
    <source>
        <strain evidence="1 2">M3</strain>
    </source>
</reference>
<dbReference type="AlphaFoldDB" id="A0A1V2GV53"/>
<dbReference type="Proteomes" id="UP000188879">
    <property type="component" value="Unassembled WGS sequence"/>
</dbReference>
<comment type="caution">
    <text evidence="1">The sequence shown here is derived from an EMBL/GenBank/DDBJ whole genome shotgun (WGS) entry which is preliminary data.</text>
</comment>
<organism evidence="1 2">
    <name type="scientific">Teichococcus deserti</name>
    <dbReference type="NCBI Taxonomy" id="1817963"/>
    <lineage>
        <taxon>Bacteria</taxon>
        <taxon>Pseudomonadati</taxon>
        <taxon>Pseudomonadota</taxon>
        <taxon>Alphaproteobacteria</taxon>
        <taxon>Acetobacterales</taxon>
        <taxon>Roseomonadaceae</taxon>
        <taxon>Roseomonas</taxon>
    </lineage>
</organism>